<evidence type="ECO:0000313" key="3">
    <source>
        <dbReference type="Proteomes" id="UP000784294"/>
    </source>
</evidence>
<dbReference type="AlphaFoldDB" id="A0A448WB17"/>
<name>A0A448WB17_9PLAT</name>
<keyword evidence="3" id="KW-1185">Reference proteome</keyword>
<accession>A0A448WB17</accession>
<sequence length="85" mass="9118">MVCCFVACWCVVLACIVWRHRVATGLSVEVLAGGLCLSVRYRSAGQDPLEVLISTTHDKPLRPGLRPSKGVHLGLTQAETGPTTD</sequence>
<reference evidence="2" key="1">
    <citation type="submission" date="2018-11" db="EMBL/GenBank/DDBJ databases">
        <authorList>
            <consortium name="Pathogen Informatics"/>
        </authorList>
    </citation>
    <scope>NUCLEOTIDE SEQUENCE</scope>
</reference>
<dbReference type="EMBL" id="CAAALY010001552">
    <property type="protein sequence ID" value="VEL07359.1"/>
    <property type="molecule type" value="Genomic_DNA"/>
</dbReference>
<evidence type="ECO:0000313" key="2">
    <source>
        <dbReference type="EMBL" id="VEL07359.1"/>
    </source>
</evidence>
<gene>
    <name evidence="2" type="ORF">PXEA_LOCUS799</name>
</gene>
<proteinExistence type="predicted"/>
<organism evidence="2 3">
    <name type="scientific">Protopolystoma xenopodis</name>
    <dbReference type="NCBI Taxonomy" id="117903"/>
    <lineage>
        <taxon>Eukaryota</taxon>
        <taxon>Metazoa</taxon>
        <taxon>Spiralia</taxon>
        <taxon>Lophotrochozoa</taxon>
        <taxon>Platyhelminthes</taxon>
        <taxon>Monogenea</taxon>
        <taxon>Polyopisthocotylea</taxon>
        <taxon>Polystomatidea</taxon>
        <taxon>Polystomatidae</taxon>
        <taxon>Protopolystoma</taxon>
    </lineage>
</organism>
<dbReference type="Proteomes" id="UP000784294">
    <property type="component" value="Unassembled WGS sequence"/>
</dbReference>
<protein>
    <submittedName>
        <fullName evidence="2">Uncharacterized protein</fullName>
    </submittedName>
</protein>
<comment type="caution">
    <text evidence="2">The sequence shown here is derived from an EMBL/GenBank/DDBJ whole genome shotgun (WGS) entry which is preliminary data.</text>
</comment>
<evidence type="ECO:0000256" key="1">
    <source>
        <dbReference type="SAM" id="MobiDB-lite"/>
    </source>
</evidence>
<feature type="region of interest" description="Disordered" evidence="1">
    <location>
        <begin position="66"/>
        <end position="85"/>
    </location>
</feature>